<protein>
    <submittedName>
        <fullName evidence="2">Uncharacterized protein</fullName>
    </submittedName>
</protein>
<comment type="caution">
    <text evidence="2">The sequence shown here is derived from an EMBL/GenBank/DDBJ whole genome shotgun (WGS) entry which is preliminary data.</text>
</comment>
<dbReference type="RefSeq" id="XP_062691906.1">
    <property type="nucleotide sequence ID" value="XM_062837328.1"/>
</dbReference>
<organism evidence="2 3">
    <name type="scientific">Neurospora hispaniola</name>
    <dbReference type="NCBI Taxonomy" id="588809"/>
    <lineage>
        <taxon>Eukaryota</taxon>
        <taxon>Fungi</taxon>
        <taxon>Dikarya</taxon>
        <taxon>Ascomycota</taxon>
        <taxon>Pezizomycotina</taxon>
        <taxon>Sordariomycetes</taxon>
        <taxon>Sordariomycetidae</taxon>
        <taxon>Sordariales</taxon>
        <taxon>Sordariaceae</taxon>
        <taxon>Neurospora</taxon>
    </lineage>
</organism>
<dbReference type="EMBL" id="JAULSX010000005">
    <property type="protein sequence ID" value="KAK3490723.1"/>
    <property type="molecule type" value="Genomic_DNA"/>
</dbReference>
<proteinExistence type="predicted"/>
<keyword evidence="1" id="KW-1133">Transmembrane helix</keyword>
<keyword evidence="1" id="KW-0812">Transmembrane</keyword>
<feature type="transmembrane region" description="Helical" evidence="1">
    <location>
        <begin position="14"/>
        <end position="35"/>
    </location>
</feature>
<dbReference type="GeneID" id="87874950"/>
<sequence>MAVAHRQHEWNDPFSVIFTIVVVVVIVYMVTSYPWRPPAPEASSIISTAFSMLSSSTAFQCSVSSSFANRPPSHVGHSKARRRGDSIRLLVVLGRRRGRPPNLPKIKCYAIRRQARRTRRRLTGAMATKQCMAIRDVIARFVVSKNRTGSACCSKQRGAVAGRVHVLRGEGE</sequence>
<accession>A0AAJ0MQC1</accession>
<gene>
    <name evidence="2" type="ORF">B0T23DRAFT_382356</name>
</gene>
<dbReference type="AlphaFoldDB" id="A0AAJ0MQC1"/>
<name>A0AAJ0MQC1_9PEZI</name>
<keyword evidence="3" id="KW-1185">Reference proteome</keyword>
<dbReference type="Proteomes" id="UP001285908">
    <property type="component" value="Unassembled WGS sequence"/>
</dbReference>
<keyword evidence="1" id="KW-0472">Membrane</keyword>
<evidence type="ECO:0000313" key="2">
    <source>
        <dbReference type="EMBL" id="KAK3490723.1"/>
    </source>
</evidence>
<reference evidence="2 3" key="1">
    <citation type="journal article" date="2023" name="Mol. Phylogenet. Evol.">
        <title>Genome-scale phylogeny and comparative genomics of the fungal order Sordariales.</title>
        <authorList>
            <person name="Hensen N."/>
            <person name="Bonometti L."/>
            <person name="Westerberg I."/>
            <person name="Brannstrom I.O."/>
            <person name="Guillou S."/>
            <person name="Cros-Aarteil S."/>
            <person name="Calhoun S."/>
            <person name="Haridas S."/>
            <person name="Kuo A."/>
            <person name="Mondo S."/>
            <person name="Pangilinan J."/>
            <person name="Riley R."/>
            <person name="LaButti K."/>
            <person name="Andreopoulos B."/>
            <person name="Lipzen A."/>
            <person name="Chen C."/>
            <person name="Yan M."/>
            <person name="Daum C."/>
            <person name="Ng V."/>
            <person name="Clum A."/>
            <person name="Steindorff A."/>
            <person name="Ohm R.A."/>
            <person name="Martin F."/>
            <person name="Silar P."/>
            <person name="Natvig D.O."/>
            <person name="Lalanne C."/>
            <person name="Gautier V."/>
            <person name="Ament-Velasquez S.L."/>
            <person name="Kruys A."/>
            <person name="Hutchinson M.I."/>
            <person name="Powell A.J."/>
            <person name="Barry K."/>
            <person name="Miller A.N."/>
            <person name="Grigoriev I.V."/>
            <person name="Debuchy R."/>
            <person name="Gladieux P."/>
            <person name="Hiltunen Thoren M."/>
            <person name="Johannesson H."/>
        </authorList>
    </citation>
    <scope>NUCLEOTIDE SEQUENCE [LARGE SCALE GENOMIC DNA]</scope>
    <source>
        <strain evidence="2 3">FGSC 10403</strain>
    </source>
</reference>
<evidence type="ECO:0000256" key="1">
    <source>
        <dbReference type="SAM" id="Phobius"/>
    </source>
</evidence>
<evidence type="ECO:0000313" key="3">
    <source>
        <dbReference type="Proteomes" id="UP001285908"/>
    </source>
</evidence>